<feature type="transmembrane region" description="Helical" evidence="5">
    <location>
        <begin position="151"/>
        <end position="176"/>
    </location>
</feature>
<name>A0A0F7FIQ0_9CREN</name>
<keyword evidence="5" id="KW-1003">Cell membrane</keyword>
<keyword evidence="4 5" id="KW-0472">Membrane</keyword>
<comment type="subcellular location">
    <subcellularLocation>
        <location evidence="5">Cell membrane</location>
        <topology evidence="5">Multi-pass membrane protein</topology>
    </subcellularLocation>
    <subcellularLocation>
        <location evidence="1">Membrane</location>
        <topology evidence="1">Multi-pass membrane protein</topology>
    </subcellularLocation>
</comment>
<dbReference type="Pfam" id="PF01925">
    <property type="entry name" value="TauE"/>
    <property type="match status" value="1"/>
</dbReference>
<dbReference type="STRING" id="1550241.MA03_02260"/>
<feature type="transmembrane region" description="Helical" evidence="5">
    <location>
        <begin position="54"/>
        <end position="77"/>
    </location>
</feature>
<reference evidence="6 7" key="1">
    <citation type="journal article" date="2015" name="Stand. Genomic Sci.">
        <title>Complete genome sequence of and proposal of Thermofilum uzonense sp. nov. a novel hyperthermophilic crenarchaeon and emended description of the genus Thermofilum.</title>
        <authorList>
            <person name="Toshchakov S.V."/>
            <person name="Korzhenkov A.A."/>
            <person name="Samarov N.I."/>
            <person name="Mazunin I.O."/>
            <person name="Mozhey O.I."/>
            <person name="Shmyr I.S."/>
            <person name="Derbikova K.S."/>
            <person name="Taranov E.A."/>
            <person name="Dominova I.N."/>
            <person name="Bonch-Osmolovskaya E.A."/>
            <person name="Patrushev M.V."/>
            <person name="Podosokorskaya O.A."/>
            <person name="Kublanov I.V."/>
        </authorList>
    </citation>
    <scope>NUCLEOTIDE SEQUENCE [LARGE SCALE GENOMIC DNA]</scope>
    <source>
        <strain evidence="6 7">1807-2</strain>
    </source>
</reference>
<feature type="transmembrane region" description="Helical" evidence="5">
    <location>
        <begin position="188"/>
        <end position="213"/>
    </location>
</feature>
<keyword evidence="7" id="KW-1185">Reference proteome</keyword>
<dbReference type="PANTHER" id="PTHR43701">
    <property type="entry name" value="MEMBRANE TRANSPORTER PROTEIN MJ0441-RELATED"/>
    <property type="match status" value="1"/>
</dbReference>
<feature type="transmembrane region" description="Helical" evidence="5">
    <location>
        <begin position="12"/>
        <end position="42"/>
    </location>
</feature>
<evidence type="ECO:0000313" key="6">
    <source>
        <dbReference type="EMBL" id="AKG39314.1"/>
    </source>
</evidence>
<dbReference type="OrthoDB" id="12267at2157"/>
<feature type="transmembrane region" description="Helical" evidence="5">
    <location>
        <begin position="248"/>
        <end position="268"/>
    </location>
</feature>
<proteinExistence type="inferred from homology"/>
<dbReference type="InterPro" id="IPR002781">
    <property type="entry name" value="TM_pro_TauE-like"/>
</dbReference>
<dbReference type="GO" id="GO:0005886">
    <property type="term" value="C:plasma membrane"/>
    <property type="evidence" value="ECO:0007669"/>
    <property type="project" value="UniProtKB-SubCell"/>
</dbReference>
<accession>A0A0F7FIQ0</accession>
<organism evidence="6 7">
    <name type="scientific">Infirmifilum uzonense</name>
    <dbReference type="NCBI Taxonomy" id="1550241"/>
    <lineage>
        <taxon>Archaea</taxon>
        <taxon>Thermoproteota</taxon>
        <taxon>Thermoprotei</taxon>
        <taxon>Thermofilales</taxon>
        <taxon>Thermofilaceae</taxon>
        <taxon>Infirmifilum</taxon>
    </lineage>
</organism>
<dbReference type="PANTHER" id="PTHR43701:SF2">
    <property type="entry name" value="MEMBRANE TRANSPORTER PROTEIN YJNA-RELATED"/>
    <property type="match status" value="1"/>
</dbReference>
<dbReference type="EMBL" id="CP009961">
    <property type="protein sequence ID" value="AKG39314.1"/>
    <property type="molecule type" value="Genomic_DNA"/>
</dbReference>
<dbReference type="PATRIC" id="fig|1550241.5.peg.463"/>
<feature type="transmembrane region" description="Helical" evidence="5">
    <location>
        <begin position="219"/>
        <end position="236"/>
    </location>
</feature>
<evidence type="ECO:0000256" key="4">
    <source>
        <dbReference type="ARBA" id="ARBA00023136"/>
    </source>
</evidence>
<dbReference type="InterPro" id="IPR051598">
    <property type="entry name" value="TSUP/Inactive_protease-like"/>
</dbReference>
<evidence type="ECO:0000256" key="3">
    <source>
        <dbReference type="ARBA" id="ARBA00022989"/>
    </source>
</evidence>
<dbReference type="KEGG" id="thf:MA03_02260"/>
<dbReference type="AlphaFoldDB" id="A0A0F7FIQ0"/>
<evidence type="ECO:0000256" key="5">
    <source>
        <dbReference type="RuleBase" id="RU363041"/>
    </source>
</evidence>
<sequence>MLSLTMTQVALTLISGFIVSFSLALIGGGGSLLAIPLLLYFVGLAYDPRYTIDYISHIAIGTTAMAVGLNAYINAFIHWRRGNVRLKEGATFTLLGATGSYLGARVGLAVHGASLIFMLGLAMIAMAFYVLRGSEPDEEKDFSISRTRHSWLRLFLSSTAVGFASGFFGIGGGFLVVPTLLFSTRMDILRAIGTSLIAVGTFGLITAATYLVHAGLVDPLLSTLYLLGGLAGGWIGSKVASSMPRRTLRRIFAVVMIAVALYLIYINYSSVLP</sequence>
<evidence type="ECO:0000256" key="1">
    <source>
        <dbReference type="ARBA" id="ARBA00004141"/>
    </source>
</evidence>
<gene>
    <name evidence="6" type="ORF">MA03_02260</name>
</gene>
<evidence type="ECO:0000313" key="7">
    <source>
        <dbReference type="Proteomes" id="UP000067434"/>
    </source>
</evidence>
<keyword evidence="2 5" id="KW-0812">Transmembrane</keyword>
<keyword evidence="3 5" id="KW-1133">Transmembrane helix</keyword>
<comment type="similarity">
    <text evidence="5">Belongs to the 4-toluene sulfonate uptake permease (TSUP) (TC 2.A.102) family.</text>
</comment>
<dbReference type="Proteomes" id="UP000067434">
    <property type="component" value="Chromosome"/>
</dbReference>
<dbReference type="HOGENOM" id="CLU_045498_5_0_2"/>
<evidence type="ECO:0000256" key="2">
    <source>
        <dbReference type="ARBA" id="ARBA00022692"/>
    </source>
</evidence>
<dbReference type="RefSeq" id="WP_052884868.1">
    <property type="nucleotide sequence ID" value="NZ_CP009961.1"/>
</dbReference>
<dbReference type="GeneID" id="25401017"/>
<protein>
    <recommendedName>
        <fullName evidence="5">Probable membrane transporter protein</fullName>
    </recommendedName>
</protein>
<feature type="transmembrane region" description="Helical" evidence="5">
    <location>
        <begin position="108"/>
        <end position="131"/>
    </location>
</feature>